<organism evidence="2 3">
    <name type="scientific">Plakobranchus ocellatus</name>
    <dbReference type="NCBI Taxonomy" id="259542"/>
    <lineage>
        <taxon>Eukaryota</taxon>
        <taxon>Metazoa</taxon>
        <taxon>Spiralia</taxon>
        <taxon>Lophotrochozoa</taxon>
        <taxon>Mollusca</taxon>
        <taxon>Gastropoda</taxon>
        <taxon>Heterobranchia</taxon>
        <taxon>Euthyneura</taxon>
        <taxon>Panpulmonata</taxon>
        <taxon>Sacoglossa</taxon>
        <taxon>Placobranchoidea</taxon>
        <taxon>Plakobranchidae</taxon>
        <taxon>Plakobranchus</taxon>
    </lineage>
</organism>
<protein>
    <submittedName>
        <fullName evidence="2">Uncharacterized protein</fullName>
    </submittedName>
</protein>
<evidence type="ECO:0000313" key="2">
    <source>
        <dbReference type="EMBL" id="GFO00401.1"/>
    </source>
</evidence>
<dbReference type="AlphaFoldDB" id="A0AAV3ZMR6"/>
<name>A0AAV3ZMR6_9GAST</name>
<feature type="compositionally biased region" description="Basic residues" evidence="1">
    <location>
        <begin position="90"/>
        <end position="104"/>
    </location>
</feature>
<dbReference type="Proteomes" id="UP000735302">
    <property type="component" value="Unassembled WGS sequence"/>
</dbReference>
<comment type="caution">
    <text evidence="2">The sequence shown here is derived from an EMBL/GenBank/DDBJ whole genome shotgun (WGS) entry which is preliminary data.</text>
</comment>
<sequence>MPAALVKVCLKYDSRSGESRSLRDKKFYAVSQKLTFLHSLRKALPSCGSRNWERLLHFVNGQVFRRLIPRWLPQDGQGCKVNVGLKRSRLEKRSRVKKKRQNKGHRSEENLGNMEKD</sequence>
<evidence type="ECO:0000313" key="3">
    <source>
        <dbReference type="Proteomes" id="UP000735302"/>
    </source>
</evidence>
<feature type="compositionally biased region" description="Basic and acidic residues" evidence="1">
    <location>
        <begin position="105"/>
        <end position="117"/>
    </location>
</feature>
<proteinExistence type="predicted"/>
<dbReference type="EMBL" id="BLXT01003087">
    <property type="protein sequence ID" value="GFO00401.1"/>
    <property type="molecule type" value="Genomic_DNA"/>
</dbReference>
<evidence type="ECO:0000256" key="1">
    <source>
        <dbReference type="SAM" id="MobiDB-lite"/>
    </source>
</evidence>
<feature type="region of interest" description="Disordered" evidence="1">
    <location>
        <begin position="90"/>
        <end position="117"/>
    </location>
</feature>
<accession>A0AAV3ZMR6</accession>
<reference evidence="2 3" key="1">
    <citation type="journal article" date="2021" name="Elife">
        <title>Chloroplast acquisition without the gene transfer in kleptoplastic sea slugs, Plakobranchus ocellatus.</title>
        <authorList>
            <person name="Maeda T."/>
            <person name="Takahashi S."/>
            <person name="Yoshida T."/>
            <person name="Shimamura S."/>
            <person name="Takaki Y."/>
            <person name="Nagai Y."/>
            <person name="Toyoda A."/>
            <person name="Suzuki Y."/>
            <person name="Arimoto A."/>
            <person name="Ishii H."/>
            <person name="Satoh N."/>
            <person name="Nishiyama T."/>
            <person name="Hasebe M."/>
            <person name="Maruyama T."/>
            <person name="Minagawa J."/>
            <person name="Obokata J."/>
            <person name="Shigenobu S."/>
        </authorList>
    </citation>
    <scope>NUCLEOTIDE SEQUENCE [LARGE SCALE GENOMIC DNA]</scope>
</reference>
<keyword evidence="3" id="KW-1185">Reference proteome</keyword>
<gene>
    <name evidence="2" type="ORF">PoB_002690600</name>
</gene>